<dbReference type="VEuPathDB" id="FungiDB:BO80DRAFT_343175"/>
<evidence type="ECO:0000313" key="1">
    <source>
        <dbReference type="EMBL" id="RAL06207.1"/>
    </source>
</evidence>
<gene>
    <name evidence="1" type="ORF">BO80DRAFT_343175</name>
</gene>
<name>A0A395HEB8_9EURO</name>
<dbReference type="RefSeq" id="XP_025580534.1">
    <property type="nucleotide sequence ID" value="XM_025715221.1"/>
</dbReference>
<accession>A0A395HEB8</accession>
<protein>
    <submittedName>
        <fullName evidence="1">Uncharacterized protein</fullName>
    </submittedName>
</protein>
<dbReference type="InterPro" id="IPR043502">
    <property type="entry name" value="DNA/RNA_pol_sf"/>
</dbReference>
<dbReference type="GeneID" id="37220086"/>
<dbReference type="InterPro" id="IPR043128">
    <property type="entry name" value="Rev_trsase/Diguanyl_cyclase"/>
</dbReference>
<organism evidence="1 2">
    <name type="scientific">Aspergillus ibericus CBS 121593</name>
    <dbReference type="NCBI Taxonomy" id="1448316"/>
    <lineage>
        <taxon>Eukaryota</taxon>
        <taxon>Fungi</taxon>
        <taxon>Dikarya</taxon>
        <taxon>Ascomycota</taxon>
        <taxon>Pezizomycotina</taxon>
        <taxon>Eurotiomycetes</taxon>
        <taxon>Eurotiomycetidae</taxon>
        <taxon>Eurotiales</taxon>
        <taxon>Aspergillaceae</taxon>
        <taxon>Aspergillus</taxon>
        <taxon>Aspergillus subgen. Circumdati</taxon>
    </lineage>
</organism>
<sequence length="55" mass="6872">LFFYIKKNNSLYLYINYRSLNKVFIKNYFFLFFISEILDRVSSNKYFLKINIKNI</sequence>
<reference evidence="1 2" key="1">
    <citation type="submission" date="2018-02" db="EMBL/GenBank/DDBJ databases">
        <title>The genomes of Aspergillus section Nigri reveals drivers in fungal speciation.</title>
        <authorList>
            <consortium name="DOE Joint Genome Institute"/>
            <person name="Vesth T.C."/>
            <person name="Nybo J."/>
            <person name="Theobald S."/>
            <person name="Brandl J."/>
            <person name="Frisvad J.C."/>
            <person name="Nielsen K.F."/>
            <person name="Lyhne E.K."/>
            <person name="Kogle M.E."/>
            <person name="Kuo A."/>
            <person name="Riley R."/>
            <person name="Clum A."/>
            <person name="Nolan M."/>
            <person name="Lipzen A."/>
            <person name="Salamov A."/>
            <person name="Henrissat B."/>
            <person name="Wiebenga A."/>
            <person name="De vries R.P."/>
            <person name="Grigoriev I.V."/>
            <person name="Mortensen U.H."/>
            <person name="Andersen M.R."/>
            <person name="Baker S.E."/>
        </authorList>
    </citation>
    <scope>NUCLEOTIDE SEQUENCE [LARGE SCALE GENOMIC DNA]</scope>
    <source>
        <strain evidence="1 2">CBS 121593</strain>
    </source>
</reference>
<dbReference type="AlphaFoldDB" id="A0A395HEB8"/>
<dbReference type="Proteomes" id="UP000249402">
    <property type="component" value="Unassembled WGS sequence"/>
</dbReference>
<keyword evidence="2" id="KW-1185">Reference proteome</keyword>
<evidence type="ECO:0000313" key="2">
    <source>
        <dbReference type="Proteomes" id="UP000249402"/>
    </source>
</evidence>
<proteinExistence type="predicted"/>
<dbReference type="SUPFAM" id="SSF56672">
    <property type="entry name" value="DNA/RNA polymerases"/>
    <property type="match status" value="1"/>
</dbReference>
<dbReference type="Gene3D" id="3.30.70.270">
    <property type="match status" value="1"/>
</dbReference>
<dbReference type="EMBL" id="KZ824419">
    <property type="protein sequence ID" value="RAL06207.1"/>
    <property type="molecule type" value="Genomic_DNA"/>
</dbReference>
<feature type="non-terminal residue" evidence="1">
    <location>
        <position position="1"/>
    </location>
</feature>
<dbReference type="OrthoDB" id="4497066at2759"/>